<keyword evidence="14 17" id="KW-1015">Disulfide bond</keyword>
<dbReference type="CDD" id="cd00041">
    <property type="entry name" value="CUB"/>
    <property type="match status" value="5"/>
</dbReference>
<dbReference type="FunFam" id="2.60.120.290:FF:000042">
    <property type="entry name" value="AGAP005526-PA"/>
    <property type="match status" value="1"/>
</dbReference>
<dbReference type="InterPro" id="IPR001881">
    <property type="entry name" value="EGF-like_Ca-bd_dom"/>
</dbReference>
<dbReference type="FunFam" id="2.60.120.290:FF:000005">
    <property type="entry name" value="Procollagen C-endopeptidase enhancer 1"/>
    <property type="match status" value="1"/>
</dbReference>
<keyword evidence="4" id="KW-1003">Cell membrane</keyword>
<feature type="domain" description="CUB" evidence="20">
    <location>
        <begin position="741"/>
        <end position="855"/>
    </location>
</feature>
<evidence type="ECO:0000313" key="23">
    <source>
        <dbReference type="Proteomes" id="UP001107558"/>
    </source>
</evidence>
<dbReference type="PANTHER" id="PTHR24251">
    <property type="entry name" value="OVOCHYMASE-RELATED"/>
    <property type="match status" value="1"/>
</dbReference>
<sequence>MKLWNFLILLVSLNKIKKISSELYDDQPKILVNDGNLIFESANSKDISIKLKGNSRFLVNNQDILSLTNVTRNDKTSQSLPSSDATSVLNQIQTFKEIIRTQSLRLNAIEYDINHNQNDTNGTALNDRQKFNRINRRINNLEQRLANLTERLTKDHCKSYPCQNGGTCFNLYDTYRCECRENYEGPQCTLDVNECARYAGTDLGCQNGATCINTVGSYECICPEHWTGIHCNRRKVDCLSVPQSEICGQGICVHDNNKDGYSCICNQGWKKDNNSRACTQDVDECQEMRPHCSVDPPVLCVNTPGSFVCGPCPAGYRGNGYFCRDIDECEVNNGGCSISPKVECLNTYGSFRCGQCPLGYEGDGRVCIPRQSNTANQCADSSICNSNAICVQYPNSPPSCTCKFGFTGNGFGDNGCVPMAPDPCVALFCRNGGTCIRNGTHPYCSCPPGTSPPLCDRTRNGCDPNPCRNGGNCTTMRFGFGFRCTCPRGFIGVRCENQQSTCGGVLSTENGTLRYPTDPTATTYQHNSRCAWLIRTNITKVLNITFTSFNIEFSNECRYDWLQIHDGRSAASHIIGRFCGSSLPKGGNIISTHNQLYLWFRSDNSTAHDGFELKWESIDPVCGGESNITTHGTISSPGSPGNYPINSDCEWILFAPPGKRIQFLFYTLMIETHPTCDFDFLEIHSGDSTASPSLGKFCNSTVPPPLLTPGNVATIHFHSDGDSTDAGFQIAYSVIEGIPGCGGIYTAAKGDISSPMDINDGTYKHNLLCDYVIRMPTDTRIRIEFKKFGLEESSTCKFDAVEIYEGSEDSDALIGRYCGSIMPPIITSQTNIVTIKFITDWSTSDIGFQLQYQLICGGIFTSETGIISSPNYPNNYDSDRLCEYDIVAPQGKVIVLNVLDFDIEQHSICEFDYLHVYDGAIADSSTSLGRFCGENKPGILTSTFNQMHIEFATDASVFGRGFQANYTFVDIKCGGLIRDQKELVKPPMDEDDNGVYEANSICKWLVVAPKGFVIQMNVLNFELEHDSVCKYDYLKIYNNGSGNGEQIGPFCGTNIPRVITTSDNIATIVFVSDSSTAKDGFTIGFNFIDASKSSSNRSPKYKRKKSCPIPVIKSGNSTIEVLRLVLFAIIEKRHKEQLMKLKTQFAKKNGQKISFKILDILKLN</sequence>
<dbReference type="GO" id="GO:0005886">
    <property type="term" value="C:plasma membrane"/>
    <property type="evidence" value="ECO:0007669"/>
    <property type="project" value="UniProtKB-SubCell"/>
</dbReference>
<evidence type="ECO:0000256" key="14">
    <source>
        <dbReference type="ARBA" id="ARBA00023157"/>
    </source>
</evidence>
<keyword evidence="15" id="KW-0325">Glycoprotein</keyword>
<dbReference type="InterPro" id="IPR035914">
    <property type="entry name" value="Sperma_CUB_dom_sf"/>
</dbReference>
<evidence type="ECO:0000259" key="21">
    <source>
        <dbReference type="PROSITE" id="PS50026"/>
    </source>
</evidence>
<evidence type="ECO:0000256" key="16">
    <source>
        <dbReference type="PROSITE-ProRule" id="PRU00059"/>
    </source>
</evidence>
<evidence type="ECO:0000256" key="3">
    <source>
        <dbReference type="ARBA" id="ARBA00022448"/>
    </source>
</evidence>
<evidence type="ECO:0000313" key="22">
    <source>
        <dbReference type="EMBL" id="KAG5668320.1"/>
    </source>
</evidence>
<dbReference type="FunFam" id="2.10.25.10:FF:000255">
    <property type="entry name" value="Sushi, nidogen and EGF-like domains 1"/>
    <property type="match status" value="1"/>
</dbReference>
<feature type="signal peptide" evidence="19">
    <location>
        <begin position="1"/>
        <end position="21"/>
    </location>
</feature>
<dbReference type="FunFam" id="2.10.25.10:FF:000260">
    <property type="entry name" value="Notch receptor 4"/>
    <property type="match status" value="1"/>
</dbReference>
<feature type="domain" description="EGF-like" evidence="21">
    <location>
        <begin position="420"/>
        <end position="456"/>
    </location>
</feature>
<dbReference type="GO" id="GO:0015031">
    <property type="term" value="P:protein transport"/>
    <property type="evidence" value="ECO:0007669"/>
    <property type="project" value="UniProtKB-KW"/>
</dbReference>
<feature type="disulfide bond" evidence="17">
    <location>
        <begin position="467"/>
        <end position="484"/>
    </location>
</feature>
<evidence type="ECO:0000256" key="15">
    <source>
        <dbReference type="ARBA" id="ARBA00023180"/>
    </source>
</evidence>
<dbReference type="OrthoDB" id="10009301at2759"/>
<evidence type="ECO:0000256" key="18">
    <source>
        <dbReference type="SAM" id="Coils"/>
    </source>
</evidence>
<dbReference type="PROSITE" id="PS00022">
    <property type="entry name" value="EGF_1"/>
    <property type="match status" value="3"/>
</dbReference>
<dbReference type="FunFam" id="2.60.120.290:FF:000060">
    <property type="entry name" value="Cubilin homolog"/>
    <property type="match status" value="1"/>
</dbReference>
<dbReference type="InterPro" id="IPR000859">
    <property type="entry name" value="CUB_dom"/>
</dbReference>
<keyword evidence="11" id="KW-0106">Calcium</keyword>
<comment type="subcellular location">
    <subcellularLocation>
        <location evidence="2">Cell membrane</location>
        <topology evidence="2">Peripheral membrane protein</topology>
    </subcellularLocation>
    <subcellularLocation>
        <location evidence="1">Endosome</location>
    </subcellularLocation>
</comment>
<keyword evidence="3" id="KW-0813">Transport</keyword>
<evidence type="ECO:0008006" key="24">
    <source>
        <dbReference type="Google" id="ProtNLM"/>
    </source>
</evidence>
<feature type="domain" description="CUB" evidence="20">
    <location>
        <begin position="622"/>
        <end position="735"/>
    </location>
</feature>
<dbReference type="InterPro" id="IPR000742">
    <property type="entry name" value="EGF"/>
</dbReference>
<evidence type="ECO:0000256" key="7">
    <source>
        <dbReference type="ARBA" id="ARBA00022723"/>
    </source>
</evidence>
<dbReference type="Pfam" id="PF12661">
    <property type="entry name" value="hEGF"/>
    <property type="match status" value="1"/>
</dbReference>
<feature type="coiled-coil region" evidence="18">
    <location>
        <begin position="124"/>
        <end position="158"/>
    </location>
</feature>
<dbReference type="InterPro" id="IPR009030">
    <property type="entry name" value="Growth_fac_rcpt_cys_sf"/>
</dbReference>
<dbReference type="PROSITE" id="PS01186">
    <property type="entry name" value="EGF_2"/>
    <property type="match status" value="1"/>
</dbReference>
<dbReference type="GO" id="GO:0005509">
    <property type="term" value="F:calcium ion binding"/>
    <property type="evidence" value="ECO:0007669"/>
    <property type="project" value="InterPro"/>
</dbReference>
<dbReference type="Gene3D" id="2.60.120.290">
    <property type="entry name" value="Spermadhesin, CUB domain"/>
    <property type="match status" value="5"/>
</dbReference>
<feature type="domain" description="EGF-like" evidence="21">
    <location>
        <begin position="153"/>
        <end position="189"/>
    </location>
</feature>
<keyword evidence="7" id="KW-0479">Metal-binding</keyword>
<dbReference type="InterPro" id="IPR000152">
    <property type="entry name" value="EGF-type_Asp/Asn_hydroxyl_site"/>
</dbReference>
<dbReference type="FunFam" id="2.60.120.290:FF:000003">
    <property type="entry name" value="Neuropilin"/>
    <property type="match status" value="1"/>
</dbReference>
<keyword evidence="12" id="KW-0653">Protein transport</keyword>
<dbReference type="InterPro" id="IPR018097">
    <property type="entry name" value="EGF_Ca-bd_CS"/>
</dbReference>
<dbReference type="Pfam" id="PF00008">
    <property type="entry name" value="EGF"/>
    <property type="match status" value="2"/>
</dbReference>
<evidence type="ECO:0000256" key="6">
    <source>
        <dbReference type="ARBA" id="ARBA00022553"/>
    </source>
</evidence>
<feature type="domain" description="EGF-like" evidence="21">
    <location>
        <begin position="458"/>
        <end position="496"/>
    </location>
</feature>
<feature type="domain" description="CUB" evidence="20">
    <location>
        <begin position="502"/>
        <end position="618"/>
    </location>
</feature>
<organism evidence="22 23">
    <name type="scientific">Polypedilum vanderplanki</name>
    <name type="common">Sleeping chironomid midge</name>
    <dbReference type="NCBI Taxonomy" id="319348"/>
    <lineage>
        <taxon>Eukaryota</taxon>
        <taxon>Metazoa</taxon>
        <taxon>Ecdysozoa</taxon>
        <taxon>Arthropoda</taxon>
        <taxon>Hexapoda</taxon>
        <taxon>Insecta</taxon>
        <taxon>Pterygota</taxon>
        <taxon>Neoptera</taxon>
        <taxon>Endopterygota</taxon>
        <taxon>Diptera</taxon>
        <taxon>Nematocera</taxon>
        <taxon>Chironomoidea</taxon>
        <taxon>Chironomidae</taxon>
        <taxon>Chironominae</taxon>
        <taxon>Polypedilum</taxon>
        <taxon>Polypedilum</taxon>
    </lineage>
</organism>
<feature type="chain" id="PRO_5039952909" description="Cubilin-like protein" evidence="19">
    <location>
        <begin position="22"/>
        <end position="1164"/>
    </location>
</feature>
<dbReference type="SUPFAM" id="SSF57196">
    <property type="entry name" value="EGF/Laminin"/>
    <property type="match status" value="3"/>
</dbReference>
<dbReference type="Pfam" id="PF00431">
    <property type="entry name" value="CUB"/>
    <property type="match status" value="5"/>
</dbReference>
<evidence type="ECO:0000256" key="5">
    <source>
        <dbReference type="ARBA" id="ARBA00022536"/>
    </source>
</evidence>
<dbReference type="PROSITE" id="PS50026">
    <property type="entry name" value="EGF_3"/>
    <property type="match status" value="5"/>
</dbReference>
<dbReference type="SUPFAM" id="SSF49854">
    <property type="entry name" value="Spermadhesin, CUB domain"/>
    <property type="match status" value="5"/>
</dbReference>
<evidence type="ECO:0000259" key="20">
    <source>
        <dbReference type="PROSITE" id="PS01180"/>
    </source>
</evidence>
<comment type="caution">
    <text evidence="17">Lacks conserved residue(s) required for the propagation of feature annotation.</text>
</comment>
<keyword evidence="8 19" id="KW-0732">Signal</keyword>
<keyword evidence="18" id="KW-0175">Coiled coil</keyword>
<evidence type="ECO:0000256" key="2">
    <source>
        <dbReference type="ARBA" id="ARBA00004202"/>
    </source>
</evidence>
<dbReference type="SUPFAM" id="SSF57184">
    <property type="entry name" value="Growth factor receptor domain"/>
    <property type="match status" value="2"/>
</dbReference>
<protein>
    <recommendedName>
        <fullName evidence="24">Cubilin-like protein</fullName>
    </recommendedName>
</protein>
<dbReference type="FunFam" id="2.10.25.10:FF:000379">
    <property type="entry name" value="Cubilin"/>
    <property type="match status" value="1"/>
</dbReference>
<dbReference type="Gene3D" id="2.10.25.10">
    <property type="entry name" value="Laminin"/>
    <property type="match status" value="7"/>
</dbReference>
<keyword evidence="13" id="KW-0472">Membrane</keyword>
<comment type="caution">
    <text evidence="22">The sequence shown here is derived from an EMBL/GenBank/DDBJ whole genome shotgun (WGS) entry which is preliminary data.</text>
</comment>
<evidence type="ECO:0000256" key="4">
    <source>
        <dbReference type="ARBA" id="ARBA00022475"/>
    </source>
</evidence>
<evidence type="ECO:0000256" key="8">
    <source>
        <dbReference type="ARBA" id="ARBA00022729"/>
    </source>
</evidence>
<dbReference type="SMART" id="SM00181">
    <property type="entry name" value="EGF"/>
    <property type="match status" value="8"/>
</dbReference>
<reference evidence="22" key="1">
    <citation type="submission" date="2021-03" db="EMBL/GenBank/DDBJ databases">
        <title>Chromosome level genome of the anhydrobiotic midge Polypedilum vanderplanki.</title>
        <authorList>
            <person name="Yoshida Y."/>
            <person name="Kikawada T."/>
            <person name="Gusev O."/>
        </authorList>
    </citation>
    <scope>NUCLEOTIDE SEQUENCE</scope>
    <source>
        <strain evidence="22">NIAS01</strain>
        <tissue evidence="22">Whole body or cell culture</tissue>
    </source>
</reference>
<keyword evidence="9" id="KW-0677">Repeat</keyword>
<dbReference type="Pfam" id="PF07645">
    <property type="entry name" value="EGF_CA"/>
    <property type="match status" value="2"/>
</dbReference>
<dbReference type="InterPro" id="IPR013032">
    <property type="entry name" value="EGF-like_CS"/>
</dbReference>
<dbReference type="PANTHER" id="PTHR24251:SF50">
    <property type="entry name" value="ATTRACTIN-LIKE 1A"/>
    <property type="match status" value="1"/>
</dbReference>
<dbReference type="Proteomes" id="UP001107558">
    <property type="component" value="Chromosome 4"/>
</dbReference>
<evidence type="ECO:0000256" key="13">
    <source>
        <dbReference type="ARBA" id="ARBA00023136"/>
    </source>
</evidence>
<proteinExistence type="predicted"/>
<dbReference type="EMBL" id="JADBJN010000004">
    <property type="protein sequence ID" value="KAG5668320.1"/>
    <property type="molecule type" value="Genomic_DNA"/>
</dbReference>
<name>A0A9J6BFB9_POLVA</name>
<feature type="domain" description="EGF-like" evidence="21">
    <location>
        <begin position="191"/>
        <end position="232"/>
    </location>
</feature>
<dbReference type="PROSITE" id="PS01180">
    <property type="entry name" value="CUB"/>
    <property type="match status" value="5"/>
</dbReference>
<evidence type="ECO:0000256" key="10">
    <source>
        <dbReference type="ARBA" id="ARBA00022753"/>
    </source>
</evidence>
<evidence type="ECO:0000256" key="12">
    <source>
        <dbReference type="ARBA" id="ARBA00022927"/>
    </source>
</evidence>
<dbReference type="PROSITE" id="PS00010">
    <property type="entry name" value="ASX_HYDROXYL"/>
    <property type="match status" value="2"/>
</dbReference>
<dbReference type="PROSITE" id="PS01187">
    <property type="entry name" value="EGF_CA"/>
    <property type="match status" value="2"/>
</dbReference>
<feature type="disulfide bond" evidence="17">
    <location>
        <begin position="222"/>
        <end position="231"/>
    </location>
</feature>
<feature type="domain" description="CUB" evidence="20">
    <location>
        <begin position="856"/>
        <end position="969"/>
    </location>
</feature>
<dbReference type="GO" id="GO:0005768">
    <property type="term" value="C:endosome"/>
    <property type="evidence" value="ECO:0007669"/>
    <property type="project" value="UniProtKB-SubCell"/>
</dbReference>
<dbReference type="CDD" id="cd22201">
    <property type="entry name" value="cubilin_NTD"/>
    <property type="match status" value="1"/>
</dbReference>
<feature type="domain" description="CUB" evidence="20">
    <location>
        <begin position="973"/>
        <end position="1088"/>
    </location>
</feature>
<evidence type="ECO:0000256" key="17">
    <source>
        <dbReference type="PROSITE-ProRule" id="PRU00076"/>
    </source>
</evidence>
<dbReference type="CDD" id="cd00054">
    <property type="entry name" value="EGF_CA"/>
    <property type="match status" value="5"/>
</dbReference>
<keyword evidence="23" id="KW-1185">Reference proteome</keyword>
<feature type="disulfide bond" evidence="17">
    <location>
        <begin position="446"/>
        <end position="455"/>
    </location>
</feature>
<feature type="disulfide bond" evidence="16">
    <location>
        <begin position="622"/>
        <end position="649"/>
    </location>
</feature>
<evidence type="ECO:0000256" key="19">
    <source>
        <dbReference type="SAM" id="SignalP"/>
    </source>
</evidence>
<keyword evidence="10" id="KW-0967">Endosome</keyword>
<keyword evidence="5 17" id="KW-0245">EGF-like domain</keyword>
<feature type="disulfide bond" evidence="17">
    <location>
        <begin position="486"/>
        <end position="495"/>
    </location>
</feature>
<evidence type="ECO:0000256" key="1">
    <source>
        <dbReference type="ARBA" id="ARBA00004177"/>
    </source>
</evidence>
<gene>
    <name evidence="22" type="ORF">PVAND_016264</name>
</gene>
<dbReference type="FunFam" id="2.60.120.290:FF:000013">
    <property type="entry name" value="Membrane frizzled-related protein"/>
    <property type="match status" value="1"/>
</dbReference>
<evidence type="ECO:0000256" key="9">
    <source>
        <dbReference type="ARBA" id="ARBA00022737"/>
    </source>
</evidence>
<accession>A0A9J6BFB9</accession>
<feature type="disulfide bond" evidence="17">
    <location>
        <begin position="179"/>
        <end position="188"/>
    </location>
</feature>
<feature type="domain" description="EGF-like" evidence="21">
    <location>
        <begin position="374"/>
        <end position="412"/>
    </location>
</feature>
<dbReference type="AlphaFoldDB" id="A0A9J6BFB9"/>
<dbReference type="SMART" id="SM00042">
    <property type="entry name" value="CUB"/>
    <property type="match status" value="5"/>
</dbReference>
<dbReference type="FunFam" id="2.10.25.10:FF:000429">
    <property type="entry name" value="Cubilin"/>
    <property type="match status" value="1"/>
</dbReference>
<evidence type="ECO:0000256" key="11">
    <source>
        <dbReference type="ARBA" id="ARBA00022837"/>
    </source>
</evidence>
<keyword evidence="6" id="KW-0597">Phosphoprotein</keyword>
<dbReference type="InterPro" id="IPR049883">
    <property type="entry name" value="NOTCH1_EGF-like"/>
</dbReference>
<dbReference type="SMART" id="SM00179">
    <property type="entry name" value="EGF_CA"/>
    <property type="match status" value="7"/>
</dbReference>